<gene>
    <name evidence="10" type="ORF">HGRIS_001671</name>
</gene>
<comment type="similarity">
    <text evidence="2 8">Belongs to the beta-class carbonic anhydrase family.</text>
</comment>
<evidence type="ECO:0000256" key="6">
    <source>
        <dbReference type="ARBA" id="ARBA00023239"/>
    </source>
</evidence>
<keyword evidence="6 8" id="KW-0456">Lyase</keyword>
<evidence type="ECO:0000256" key="1">
    <source>
        <dbReference type="ARBA" id="ARBA00001947"/>
    </source>
</evidence>
<comment type="catalytic activity">
    <reaction evidence="7 8">
        <text>hydrogencarbonate + H(+) = CO2 + H2O</text>
        <dbReference type="Rhea" id="RHEA:10748"/>
        <dbReference type="ChEBI" id="CHEBI:15377"/>
        <dbReference type="ChEBI" id="CHEBI:15378"/>
        <dbReference type="ChEBI" id="CHEBI:16526"/>
        <dbReference type="ChEBI" id="CHEBI:17544"/>
        <dbReference type="EC" id="4.2.1.1"/>
    </reaction>
</comment>
<comment type="caution">
    <text evidence="10">The sequence shown here is derived from an EMBL/GenBank/DDBJ whole genome shotgun (WGS) entry which is preliminary data.</text>
</comment>
<dbReference type="InterPro" id="IPR001765">
    <property type="entry name" value="Carbonic_anhydrase"/>
</dbReference>
<keyword evidence="9" id="KW-0732">Signal</keyword>
<keyword evidence="4" id="KW-0479">Metal-binding</keyword>
<proteinExistence type="inferred from homology"/>
<keyword evidence="5 8" id="KW-0862">Zinc</keyword>
<feature type="signal peptide" evidence="9">
    <location>
        <begin position="1"/>
        <end position="22"/>
    </location>
</feature>
<feature type="chain" id="PRO_5046773915" description="Carbonic anhydrase" evidence="9">
    <location>
        <begin position="23"/>
        <end position="328"/>
    </location>
</feature>
<dbReference type="SUPFAM" id="SSF53056">
    <property type="entry name" value="beta-carbonic anhydrase, cab"/>
    <property type="match status" value="1"/>
</dbReference>
<evidence type="ECO:0000256" key="9">
    <source>
        <dbReference type="SAM" id="SignalP"/>
    </source>
</evidence>
<dbReference type="PANTHER" id="PTHR11002">
    <property type="entry name" value="CARBONIC ANHYDRASE"/>
    <property type="match status" value="1"/>
</dbReference>
<reference evidence="11" key="1">
    <citation type="submission" date="2024-06" db="EMBL/GenBank/DDBJ databases">
        <title>Multi-omics analyses provide insights into the biosynthesis of the anticancer antibiotic pleurotin in Hohenbuehelia grisea.</title>
        <authorList>
            <person name="Weaver J.A."/>
            <person name="Alberti F."/>
        </authorList>
    </citation>
    <scope>NUCLEOTIDE SEQUENCE [LARGE SCALE GENOMIC DNA]</scope>
    <source>
        <strain evidence="11">T-177</strain>
    </source>
</reference>
<evidence type="ECO:0000256" key="3">
    <source>
        <dbReference type="ARBA" id="ARBA00012925"/>
    </source>
</evidence>
<dbReference type="Proteomes" id="UP001556367">
    <property type="component" value="Unassembled WGS sequence"/>
</dbReference>
<dbReference type="EC" id="4.2.1.1" evidence="3 8"/>
<evidence type="ECO:0000256" key="4">
    <source>
        <dbReference type="ARBA" id="ARBA00022723"/>
    </source>
</evidence>
<dbReference type="PANTHER" id="PTHR11002:SF76">
    <property type="entry name" value="CARBONIC ANHYDRASE"/>
    <property type="match status" value="1"/>
</dbReference>
<evidence type="ECO:0000313" key="10">
    <source>
        <dbReference type="EMBL" id="KAL0955425.1"/>
    </source>
</evidence>
<dbReference type="SMART" id="SM00947">
    <property type="entry name" value="Pro_CA"/>
    <property type="match status" value="1"/>
</dbReference>
<evidence type="ECO:0000256" key="8">
    <source>
        <dbReference type="RuleBase" id="RU003956"/>
    </source>
</evidence>
<protein>
    <recommendedName>
        <fullName evidence="3 8">Carbonic anhydrase</fullName>
        <ecNumber evidence="3 8">4.2.1.1</ecNumber>
    </recommendedName>
    <alternativeName>
        <fullName evidence="8">Carbonate dehydratase</fullName>
    </alternativeName>
</protein>
<name>A0ABR3JIX5_9AGAR</name>
<dbReference type="Gene3D" id="3.40.1050.10">
    <property type="entry name" value="Carbonic anhydrase"/>
    <property type="match status" value="1"/>
</dbReference>
<dbReference type="InterPro" id="IPR036874">
    <property type="entry name" value="Carbonic_anhydrase_sf"/>
</dbReference>
<dbReference type="Pfam" id="PF00484">
    <property type="entry name" value="Pro_CA"/>
    <property type="match status" value="1"/>
</dbReference>
<comment type="function">
    <text evidence="8">Reversible hydration of carbon dioxide.</text>
</comment>
<keyword evidence="11" id="KW-1185">Reference proteome</keyword>
<evidence type="ECO:0000256" key="2">
    <source>
        <dbReference type="ARBA" id="ARBA00006217"/>
    </source>
</evidence>
<accession>A0ABR3JIX5</accession>
<evidence type="ECO:0000256" key="7">
    <source>
        <dbReference type="ARBA" id="ARBA00048348"/>
    </source>
</evidence>
<evidence type="ECO:0000313" key="11">
    <source>
        <dbReference type="Proteomes" id="UP001556367"/>
    </source>
</evidence>
<organism evidence="10 11">
    <name type="scientific">Hohenbuehelia grisea</name>
    <dbReference type="NCBI Taxonomy" id="104357"/>
    <lineage>
        <taxon>Eukaryota</taxon>
        <taxon>Fungi</taxon>
        <taxon>Dikarya</taxon>
        <taxon>Basidiomycota</taxon>
        <taxon>Agaricomycotina</taxon>
        <taxon>Agaricomycetes</taxon>
        <taxon>Agaricomycetidae</taxon>
        <taxon>Agaricales</taxon>
        <taxon>Pleurotineae</taxon>
        <taxon>Pleurotaceae</taxon>
        <taxon>Hohenbuehelia</taxon>
    </lineage>
</organism>
<sequence>MNVIWLLSFFTALFLLAAPSFSHPVVLPPEIDTSLPDVQALFEGNDRFVNRMDSKFPGLLKKLAREPQGKSLSFKSDTKAEYTPFSSSAPGFLFFGCSDSRTSEGTLFDALPGTLFVQRNVANLYDESDLNSNAVLSYAVMHLGVTHIIVMGHYGCGGVAAAITNPMTARDDFNPAQRWIIPIKELYATSNRSEIVELRSRNKGKRPVPMPPLRNAGYRALVEENIKANVLRIQHASLFSFGHSPNVGIRSPSAHASCHEGSSDEEDENCMSERIVVHGWVYDLETGRVVDLGVSASLGDIAVPIAPACEGRHCDRDLGGTFISQLPL</sequence>
<comment type="cofactor">
    <cofactor evidence="1">
        <name>Zn(2+)</name>
        <dbReference type="ChEBI" id="CHEBI:29105"/>
    </cofactor>
</comment>
<evidence type="ECO:0000256" key="5">
    <source>
        <dbReference type="ARBA" id="ARBA00022833"/>
    </source>
</evidence>
<dbReference type="EMBL" id="JASNQZ010000006">
    <property type="protein sequence ID" value="KAL0955425.1"/>
    <property type="molecule type" value="Genomic_DNA"/>
</dbReference>